<organism evidence="3 4">
    <name type="scientific">Tagetes erecta</name>
    <name type="common">African marigold</name>
    <dbReference type="NCBI Taxonomy" id="13708"/>
    <lineage>
        <taxon>Eukaryota</taxon>
        <taxon>Viridiplantae</taxon>
        <taxon>Streptophyta</taxon>
        <taxon>Embryophyta</taxon>
        <taxon>Tracheophyta</taxon>
        <taxon>Spermatophyta</taxon>
        <taxon>Magnoliopsida</taxon>
        <taxon>eudicotyledons</taxon>
        <taxon>Gunneridae</taxon>
        <taxon>Pentapetalae</taxon>
        <taxon>asterids</taxon>
        <taxon>campanulids</taxon>
        <taxon>Asterales</taxon>
        <taxon>Asteraceae</taxon>
        <taxon>Asteroideae</taxon>
        <taxon>Heliantheae alliance</taxon>
        <taxon>Tageteae</taxon>
        <taxon>Tagetes</taxon>
    </lineage>
</organism>
<evidence type="ECO:0000259" key="2">
    <source>
        <dbReference type="Pfam" id="PF22936"/>
    </source>
</evidence>
<dbReference type="Proteomes" id="UP001229421">
    <property type="component" value="Unassembled WGS sequence"/>
</dbReference>
<proteinExistence type="predicted"/>
<feature type="region of interest" description="Disordered" evidence="1">
    <location>
        <begin position="258"/>
        <end position="308"/>
    </location>
</feature>
<evidence type="ECO:0000256" key="1">
    <source>
        <dbReference type="SAM" id="MobiDB-lite"/>
    </source>
</evidence>
<protein>
    <recommendedName>
        <fullName evidence="2">Retrovirus-related Pol polyprotein from transposon TNT 1-94-like beta-barrel domain-containing protein</fullName>
    </recommendedName>
</protein>
<feature type="compositionally biased region" description="Polar residues" evidence="1">
    <location>
        <begin position="340"/>
        <end position="349"/>
    </location>
</feature>
<name>A0AAD8LDC6_TARER</name>
<sequence>MSTIELFTTQQKASHNSHKFAFTLSPTNHGYWKRMLEPFLITNNLFGYIDGSITCPTPTITTTSPATTAQPSTTTVTTNPNYTTWKHNDAHVQSVIISTVSEAAFSHVQGDTARDLWLSLEHAFAPNTASREYTLKLQLLKLQMKGDETPLNYLGRVQDYATALANIGQPVTDKDLVLYSIAGLREEYNNLKTTILGRSSPLSFSELHGLLCDHDYMINKPLETASPAAFTTTFNQSLPPIQALQQLASQLGFQMTPTNQPVQSPQAFYSTRPNQFRPNYNRGRRGASRGNQNFSTRGRGRSDYRPNFSWASTQNTVHGFCNRCGIGHLPNDCPHRDPSGSRQNASANYANARPNHSDQRSTSGSTWYPDTGANSHVTPDLSNLDYSEPYYGNDSLHIGDGKGLPIFHIGSTKFYSPNKTLSISNTLHVPSIRKNLLSVQQFCFDNNVYFEFHSSYFVVKDESTHTTLLTGPSDQGLYTLRLPHLQSIHKTSFSATRTSSDVWHQ</sequence>
<dbReference type="PANTHER" id="PTHR47481:SF30">
    <property type="entry name" value="CCHC-TYPE DOMAIN-CONTAINING PROTEIN"/>
    <property type="match status" value="1"/>
</dbReference>
<evidence type="ECO:0000313" key="3">
    <source>
        <dbReference type="EMBL" id="KAK1436332.1"/>
    </source>
</evidence>
<evidence type="ECO:0000313" key="4">
    <source>
        <dbReference type="Proteomes" id="UP001229421"/>
    </source>
</evidence>
<keyword evidence="4" id="KW-1185">Reference proteome</keyword>
<feature type="domain" description="Retrovirus-related Pol polyprotein from transposon TNT 1-94-like beta-barrel" evidence="2">
    <location>
        <begin position="367"/>
        <end position="442"/>
    </location>
</feature>
<feature type="region of interest" description="Disordered" evidence="1">
    <location>
        <begin position="335"/>
        <end position="380"/>
    </location>
</feature>
<feature type="compositionally biased region" description="Polar residues" evidence="1">
    <location>
        <begin position="360"/>
        <end position="380"/>
    </location>
</feature>
<reference evidence="3" key="1">
    <citation type="journal article" date="2023" name="bioRxiv">
        <title>Improved chromosome-level genome assembly for marigold (Tagetes erecta).</title>
        <authorList>
            <person name="Jiang F."/>
            <person name="Yuan L."/>
            <person name="Wang S."/>
            <person name="Wang H."/>
            <person name="Xu D."/>
            <person name="Wang A."/>
            <person name="Fan W."/>
        </authorList>
    </citation>
    <scope>NUCLEOTIDE SEQUENCE</scope>
    <source>
        <strain evidence="3">WSJ</strain>
        <tissue evidence="3">Leaf</tissue>
    </source>
</reference>
<feature type="compositionally biased region" description="Polar residues" evidence="1">
    <location>
        <begin position="258"/>
        <end position="278"/>
    </location>
</feature>
<accession>A0AAD8LDC6</accession>
<dbReference type="EMBL" id="JAUHHV010000001">
    <property type="protein sequence ID" value="KAK1436332.1"/>
    <property type="molecule type" value="Genomic_DNA"/>
</dbReference>
<dbReference type="AlphaFoldDB" id="A0AAD8LDC6"/>
<dbReference type="PANTHER" id="PTHR47481">
    <property type="match status" value="1"/>
</dbReference>
<comment type="caution">
    <text evidence="3">The sequence shown here is derived from an EMBL/GenBank/DDBJ whole genome shotgun (WGS) entry which is preliminary data.</text>
</comment>
<dbReference type="InterPro" id="IPR054722">
    <property type="entry name" value="PolX-like_BBD"/>
</dbReference>
<dbReference type="Pfam" id="PF22936">
    <property type="entry name" value="Pol_BBD"/>
    <property type="match status" value="1"/>
</dbReference>
<dbReference type="Pfam" id="PF14223">
    <property type="entry name" value="Retrotran_gag_2"/>
    <property type="match status" value="1"/>
</dbReference>
<gene>
    <name evidence="3" type="ORF">QVD17_02111</name>
</gene>